<evidence type="ECO:0000313" key="13">
    <source>
        <dbReference type="Proteomes" id="UP000252038"/>
    </source>
</evidence>
<comment type="subcellular location">
    <subcellularLocation>
        <location evidence="1 9">Cytoplasm</location>
    </subcellularLocation>
</comment>
<dbReference type="GO" id="GO:0004821">
    <property type="term" value="F:histidine-tRNA ligase activity"/>
    <property type="evidence" value="ECO:0007669"/>
    <property type="project" value="TreeGrafter"/>
</dbReference>
<evidence type="ECO:0000256" key="2">
    <source>
        <dbReference type="ARBA" id="ARBA00004667"/>
    </source>
</evidence>
<dbReference type="InterPro" id="IPR041715">
    <property type="entry name" value="HisRS-like_core"/>
</dbReference>
<name>A0A344UG64_9NEIS</name>
<dbReference type="KEGG" id="chri:DK842_02645"/>
<keyword evidence="6 9" id="KW-0963">Cytoplasm</keyword>
<proteinExistence type="inferred from homology"/>
<dbReference type="GO" id="GO:0005737">
    <property type="term" value="C:cytoplasm"/>
    <property type="evidence" value="ECO:0007669"/>
    <property type="project" value="UniProtKB-SubCell"/>
</dbReference>
<evidence type="ECO:0000256" key="6">
    <source>
        <dbReference type="ARBA" id="ARBA00022490"/>
    </source>
</evidence>
<dbReference type="GO" id="GO:0016757">
    <property type="term" value="F:glycosyltransferase activity"/>
    <property type="evidence" value="ECO:0007669"/>
    <property type="project" value="UniProtKB-KW"/>
</dbReference>
<dbReference type="InterPro" id="IPR004517">
    <property type="entry name" value="HisZ"/>
</dbReference>
<evidence type="ECO:0000256" key="4">
    <source>
        <dbReference type="ARBA" id="ARBA00011496"/>
    </source>
</evidence>
<evidence type="ECO:0000256" key="3">
    <source>
        <dbReference type="ARBA" id="ARBA00005539"/>
    </source>
</evidence>
<gene>
    <name evidence="9" type="primary">hisZ</name>
    <name evidence="12" type="ORF">DK843_08125</name>
</gene>
<comment type="subunit">
    <text evidence="4 9">Heteromultimer composed of HisG and HisZ subunits.</text>
</comment>
<feature type="domain" description="Class II Histidinyl-tRNA synthetase (HisRS)-like catalytic core" evidence="11">
    <location>
        <begin position="9"/>
        <end position="315"/>
    </location>
</feature>
<dbReference type="KEGG" id="chrb:DK843_08125"/>
<dbReference type="OrthoDB" id="9769617at2"/>
<accession>A0A344UG64</accession>
<dbReference type="PANTHER" id="PTHR43707:SF1">
    <property type="entry name" value="HISTIDINE--TRNA LIGASE, MITOCHONDRIAL-RELATED"/>
    <property type="match status" value="1"/>
</dbReference>
<evidence type="ECO:0000256" key="1">
    <source>
        <dbReference type="ARBA" id="ARBA00004496"/>
    </source>
</evidence>
<feature type="binding site" evidence="10">
    <location>
        <position position="128"/>
    </location>
    <ligand>
        <name>L-histidine</name>
        <dbReference type="ChEBI" id="CHEBI:57595"/>
    </ligand>
</feature>
<comment type="pathway">
    <text evidence="2 9">Amino-acid biosynthesis; L-histidine biosynthesis; L-histidine from 5-phospho-alpha-D-ribose 1-diphosphate: step 1/9.</text>
</comment>
<keyword evidence="12" id="KW-0808">Transferase</keyword>
<dbReference type="NCBIfam" id="NF008935">
    <property type="entry name" value="PRK12292.1-1"/>
    <property type="match status" value="1"/>
</dbReference>
<comment type="miscellaneous">
    <text evidence="9">This function is generally fulfilled by the C-terminal part of HisG, which is missing in some bacteria such as this one.</text>
</comment>
<dbReference type="RefSeq" id="WP_114059963.1">
    <property type="nucleotide sequence ID" value="NZ_CP029495.1"/>
</dbReference>
<evidence type="ECO:0000256" key="5">
    <source>
        <dbReference type="ARBA" id="ARBA00020397"/>
    </source>
</evidence>
<dbReference type="AlphaFoldDB" id="A0A344UG64"/>
<dbReference type="InterPro" id="IPR045864">
    <property type="entry name" value="aa-tRNA-synth_II/BPL/LPL"/>
</dbReference>
<keyword evidence="12" id="KW-0328">Glycosyltransferase</keyword>
<dbReference type="PANTHER" id="PTHR43707">
    <property type="entry name" value="HISTIDYL-TRNA SYNTHETASE"/>
    <property type="match status" value="1"/>
</dbReference>
<dbReference type="Proteomes" id="UP000252038">
    <property type="component" value="Chromosome"/>
</dbReference>
<feature type="binding site" evidence="10">
    <location>
        <begin position="80"/>
        <end position="82"/>
    </location>
    <ligand>
        <name>L-histidine</name>
        <dbReference type="ChEBI" id="CHEBI:57595"/>
    </ligand>
</feature>
<organism evidence="12 13">
    <name type="scientific">Chromobacterium phragmitis</name>
    <dbReference type="NCBI Taxonomy" id="2202141"/>
    <lineage>
        <taxon>Bacteria</taxon>
        <taxon>Pseudomonadati</taxon>
        <taxon>Pseudomonadota</taxon>
        <taxon>Betaproteobacteria</taxon>
        <taxon>Neisseriales</taxon>
        <taxon>Chromobacteriaceae</taxon>
        <taxon>Chromobacterium</taxon>
    </lineage>
</organism>
<dbReference type="Gene3D" id="3.30.930.10">
    <property type="entry name" value="Bira Bifunctional Protein, Domain 2"/>
    <property type="match status" value="1"/>
</dbReference>
<comment type="function">
    <text evidence="8 9">Required for the first step of histidine biosynthesis. May allow the feedback regulation of ATP phosphoribosyltransferase activity by histidine.</text>
</comment>
<dbReference type="UniPathway" id="UPA00031">
    <property type="reaction ID" value="UER00006"/>
</dbReference>
<evidence type="ECO:0000256" key="7">
    <source>
        <dbReference type="ARBA" id="ARBA00023102"/>
    </source>
</evidence>
<dbReference type="SUPFAM" id="SSF55681">
    <property type="entry name" value="Class II aaRS and biotin synthetases"/>
    <property type="match status" value="1"/>
</dbReference>
<feature type="binding site" evidence="10">
    <location>
        <position position="124"/>
    </location>
    <ligand>
        <name>L-histidine</name>
        <dbReference type="ChEBI" id="CHEBI:57595"/>
    </ligand>
</feature>
<evidence type="ECO:0000259" key="11">
    <source>
        <dbReference type="Pfam" id="PF13393"/>
    </source>
</evidence>
<dbReference type="PIRSF" id="PIRSF001549">
    <property type="entry name" value="His-tRNA_synth"/>
    <property type="match status" value="1"/>
</dbReference>
<comment type="similarity">
    <text evidence="3 9">Belongs to the class-II aminoacyl-tRNA synthetase family. HisZ subfamily.</text>
</comment>
<dbReference type="GO" id="GO:0000105">
    <property type="term" value="P:L-histidine biosynthetic process"/>
    <property type="evidence" value="ECO:0007669"/>
    <property type="project" value="UniProtKB-UniRule"/>
</dbReference>
<dbReference type="CDD" id="cd00773">
    <property type="entry name" value="HisRS-like_core"/>
    <property type="match status" value="1"/>
</dbReference>
<dbReference type="Pfam" id="PF13393">
    <property type="entry name" value="tRNA-synt_His"/>
    <property type="match status" value="1"/>
</dbReference>
<sequence length="383" mass="41481">MRNWLLPEYIADILPATARQVESAKAAMLEGFRVAGYELVLPPLIEYIDSLVSEGDDTLDLKTFKLDDQLSGRQLGLRADITPQVARIDAHLLGERTGVTRLCYAGSVVHSRPSGLTSSREPLQVGAELYGYAGIEADLEIIELMLSTLEKTGVKKLRLDVGHIAIYRGLAAAAGLSPEVSRELFSLLQNKDAAGIAARVAGVAEPYRSAFLALPELYGPAAVLDKARTRLPSLPEVELGLMQLSAIARAMEGRVELSFDLAELRGDFYHTGLMFAAYAPGWSDAIARGGRYDNVGRRFGRARPATGFSLDLRDLLRILPQRDSSRGIRVAARHLPAAAAEVARLRAEGEMVVVDYLGESAAALNCDRELAPAADGWQLAPFN</sequence>
<protein>
    <recommendedName>
        <fullName evidence="5 9">ATP phosphoribosyltransferase regulatory subunit</fullName>
    </recommendedName>
</protein>
<dbReference type="GO" id="GO:0006427">
    <property type="term" value="P:histidyl-tRNA aminoacylation"/>
    <property type="evidence" value="ECO:0007669"/>
    <property type="project" value="TreeGrafter"/>
</dbReference>
<keyword evidence="7 9" id="KW-0368">Histidine biosynthesis</keyword>
<dbReference type="InterPro" id="IPR004516">
    <property type="entry name" value="HisRS/HisZ"/>
</dbReference>
<reference evidence="12 13" key="1">
    <citation type="submission" date="2018-05" db="EMBL/GenBank/DDBJ databases">
        <title>Genome sequencing, assembly and analysis of the novel insecticidal bacterium, Chromobacterium phragmitis.</title>
        <authorList>
            <person name="Sparks M.E."/>
            <person name="Blackburn M.B."/>
            <person name="Gundersen-Rindal D.E."/>
        </authorList>
    </citation>
    <scope>NUCLEOTIDE SEQUENCE [LARGE SCALE GENOMIC DNA]</scope>
    <source>
        <strain evidence="12">IIBBL 274-1</strain>
    </source>
</reference>
<evidence type="ECO:0000256" key="10">
    <source>
        <dbReference type="PIRSR" id="PIRSR001549-1"/>
    </source>
</evidence>
<dbReference type="NCBIfam" id="NF009086">
    <property type="entry name" value="PRK12421.1"/>
    <property type="match status" value="1"/>
</dbReference>
<evidence type="ECO:0000256" key="8">
    <source>
        <dbReference type="ARBA" id="ARBA00025246"/>
    </source>
</evidence>
<feature type="binding site" evidence="10">
    <location>
        <position position="265"/>
    </location>
    <ligand>
        <name>L-histidine</name>
        <dbReference type="ChEBI" id="CHEBI:57595"/>
    </ligand>
</feature>
<dbReference type="EMBL" id="CP029554">
    <property type="protein sequence ID" value="AXE34262.1"/>
    <property type="molecule type" value="Genomic_DNA"/>
</dbReference>
<evidence type="ECO:0000256" key="9">
    <source>
        <dbReference type="HAMAP-Rule" id="MF_00125"/>
    </source>
</evidence>
<keyword evidence="9" id="KW-0028">Amino-acid biosynthesis</keyword>
<dbReference type="HAMAP" id="MF_00125">
    <property type="entry name" value="HisZ"/>
    <property type="match status" value="1"/>
</dbReference>
<evidence type="ECO:0000313" key="12">
    <source>
        <dbReference type="EMBL" id="AXE34262.1"/>
    </source>
</evidence>